<reference evidence="2" key="5">
    <citation type="journal article" date="2021" name="G3 (Bethesda)">
        <title>Aegilops tauschii genome assembly Aet v5.0 features greater sequence contiguity and improved annotation.</title>
        <authorList>
            <person name="Wang L."/>
            <person name="Zhu T."/>
            <person name="Rodriguez J.C."/>
            <person name="Deal K.R."/>
            <person name="Dubcovsky J."/>
            <person name="McGuire P.E."/>
            <person name="Lux T."/>
            <person name="Spannagl M."/>
            <person name="Mayer K.F.X."/>
            <person name="Baldrich P."/>
            <person name="Meyers B.C."/>
            <person name="Huo N."/>
            <person name="Gu Y.Q."/>
            <person name="Zhou H."/>
            <person name="Devos K.M."/>
            <person name="Bennetzen J.L."/>
            <person name="Unver T."/>
            <person name="Budak H."/>
            <person name="Gulick P.J."/>
            <person name="Galiba G."/>
            <person name="Kalapos B."/>
            <person name="Nelson D.R."/>
            <person name="Li P."/>
            <person name="You F.M."/>
            <person name="Luo M.C."/>
            <person name="Dvorak J."/>
        </authorList>
    </citation>
    <scope>NUCLEOTIDE SEQUENCE [LARGE SCALE GENOMIC DNA]</scope>
    <source>
        <strain evidence="2">cv. AL8/78</strain>
    </source>
</reference>
<accession>A0A453GMP7</accession>
<reference evidence="3" key="1">
    <citation type="journal article" date="2014" name="Science">
        <title>Ancient hybridizations among the ancestral genomes of bread wheat.</title>
        <authorList>
            <consortium name="International Wheat Genome Sequencing Consortium,"/>
            <person name="Marcussen T."/>
            <person name="Sandve S.R."/>
            <person name="Heier L."/>
            <person name="Spannagl M."/>
            <person name="Pfeifer M."/>
            <person name="Jakobsen K.S."/>
            <person name="Wulff B.B."/>
            <person name="Steuernagel B."/>
            <person name="Mayer K.F."/>
            <person name="Olsen O.A."/>
        </authorList>
    </citation>
    <scope>NUCLEOTIDE SEQUENCE [LARGE SCALE GENOMIC DNA]</scope>
    <source>
        <strain evidence="3">cv. AL8/78</strain>
    </source>
</reference>
<protein>
    <recommendedName>
        <fullName evidence="4">Secreted protein</fullName>
    </recommendedName>
</protein>
<sequence>MRVPLVSVCRLLPVGGCGATSSRWWREEVTPGEHQIQGREGIRRMPGGTLLLLDLRDVPRLTGRRGHCRQKTLVLVPMKNIHIQRVAA</sequence>
<reference evidence="2" key="4">
    <citation type="submission" date="2019-03" db="UniProtKB">
        <authorList>
            <consortium name="EnsemblPlants"/>
        </authorList>
    </citation>
    <scope>IDENTIFICATION</scope>
</reference>
<dbReference type="EnsemblPlants" id="AET3Gv21115800.3">
    <property type="protein sequence ID" value="AET3Gv21115800.3"/>
    <property type="gene ID" value="AET3Gv21115800"/>
</dbReference>
<reference evidence="2" key="3">
    <citation type="journal article" date="2017" name="Nature">
        <title>Genome sequence of the progenitor of the wheat D genome Aegilops tauschii.</title>
        <authorList>
            <person name="Luo M.C."/>
            <person name="Gu Y.Q."/>
            <person name="Puiu D."/>
            <person name="Wang H."/>
            <person name="Twardziok S.O."/>
            <person name="Deal K.R."/>
            <person name="Huo N."/>
            <person name="Zhu T."/>
            <person name="Wang L."/>
            <person name="Wang Y."/>
            <person name="McGuire P.E."/>
            <person name="Liu S."/>
            <person name="Long H."/>
            <person name="Ramasamy R.K."/>
            <person name="Rodriguez J.C."/>
            <person name="Van S.L."/>
            <person name="Yuan L."/>
            <person name="Wang Z."/>
            <person name="Xia Z."/>
            <person name="Xiao L."/>
            <person name="Anderson O.D."/>
            <person name="Ouyang S."/>
            <person name="Liang Y."/>
            <person name="Zimin A.V."/>
            <person name="Pertea G."/>
            <person name="Qi P."/>
            <person name="Bennetzen J.L."/>
            <person name="Dai X."/>
            <person name="Dawson M.W."/>
            <person name="Muller H.G."/>
            <person name="Kugler K."/>
            <person name="Rivarola-Duarte L."/>
            <person name="Spannagl M."/>
            <person name="Mayer K.F.X."/>
            <person name="Lu F.H."/>
            <person name="Bevan M.W."/>
            <person name="Leroy P."/>
            <person name="Li P."/>
            <person name="You F.M."/>
            <person name="Sun Q."/>
            <person name="Liu Z."/>
            <person name="Lyons E."/>
            <person name="Wicker T."/>
            <person name="Salzberg S.L."/>
            <person name="Devos K.M."/>
            <person name="Dvorak J."/>
        </authorList>
    </citation>
    <scope>NUCLEOTIDE SEQUENCE [LARGE SCALE GENOMIC DNA]</scope>
    <source>
        <strain evidence="2">cv. AL8/78</strain>
    </source>
</reference>
<dbReference type="AlphaFoldDB" id="A0A453GMP7"/>
<feature type="chain" id="PRO_5019527204" description="Secreted protein" evidence="1">
    <location>
        <begin position="20"/>
        <end position="88"/>
    </location>
</feature>
<evidence type="ECO:0000313" key="3">
    <source>
        <dbReference type="Proteomes" id="UP000015105"/>
    </source>
</evidence>
<reference evidence="3" key="2">
    <citation type="journal article" date="2017" name="Nat. Plants">
        <title>The Aegilops tauschii genome reveals multiple impacts of transposons.</title>
        <authorList>
            <person name="Zhao G."/>
            <person name="Zou C."/>
            <person name="Li K."/>
            <person name="Wang K."/>
            <person name="Li T."/>
            <person name="Gao L."/>
            <person name="Zhang X."/>
            <person name="Wang H."/>
            <person name="Yang Z."/>
            <person name="Liu X."/>
            <person name="Jiang W."/>
            <person name="Mao L."/>
            <person name="Kong X."/>
            <person name="Jiao Y."/>
            <person name="Jia J."/>
        </authorList>
    </citation>
    <scope>NUCLEOTIDE SEQUENCE [LARGE SCALE GENOMIC DNA]</scope>
    <source>
        <strain evidence="3">cv. AL8/78</strain>
    </source>
</reference>
<evidence type="ECO:0000256" key="1">
    <source>
        <dbReference type="SAM" id="SignalP"/>
    </source>
</evidence>
<name>A0A453GMP7_AEGTS</name>
<keyword evidence="3" id="KW-1185">Reference proteome</keyword>
<feature type="signal peptide" evidence="1">
    <location>
        <begin position="1"/>
        <end position="19"/>
    </location>
</feature>
<proteinExistence type="predicted"/>
<dbReference type="Gramene" id="AET3Gv21115800.3">
    <property type="protein sequence ID" value="AET3Gv21115800.3"/>
    <property type="gene ID" value="AET3Gv21115800"/>
</dbReference>
<dbReference type="Proteomes" id="UP000015105">
    <property type="component" value="Chromosome 3D"/>
</dbReference>
<organism evidence="2 3">
    <name type="scientific">Aegilops tauschii subsp. strangulata</name>
    <name type="common">Goatgrass</name>
    <dbReference type="NCBI Taxonomy" id="200361"/>
    <lineage>
        <taxon>Eukaryota</taxon>
        <taxon>Viridiplantae</taxon>
        <taxon>Streptophyta</taxon>
        <taxon>Embryophyta</taxon>
        <taxon>Tracheophyta</taxon>
        <taxon>Spermatophyta</taxon>
        <taxon>Magnoliopsida</taxon>
        <taxon>Liliopsida</taxon>
        <taxon>Poales</taxon>
        <taxon>Poaceae</taxon>
        <taxon>BOP clade</taxon>
        <taxon>Pooideae</taxon>
        <taxon>Triticodae</taxon>
        <taxon>Triticeae</taxon>
        <taxon>Triticinae</taxon>
        <taxon>Aegilops</taxon>
    </lineage>
</organism>
<keyword evidence="1" id="KW-0732">Signal</keyword>
<evidence type="ECO:0000313" key="2">
    <source>
        <dbReference type="EnsemblPlants" id="AET3Gv21115800.3"/>
    </source>
</evidence>
<evidence type="ECO:0008006" key="4">
    <source>
        <dbReference type="Google" id="ProtNLM"/>
    </source>
</evidence>